<dbReference type="PANTHER" id="PTHR35473:SF3">
    <property type="entry name" value="1-ACYL-SN-GLYCEROL-3-PHOSPHATE ACYLTRANSFERASE"/>
    <property type="match status" value="1"/>
</dbReference>
<feature type="transmembrane region" description="Helical" evidence="1">
    <location>
        <begin position="31"/>
        <end position="48"/>
    </location>
</feature>
<organism evidence="2 3">
    <name type="scientific">Lamprobacter modestohalophilus</name>
    <dbReference type="NCBI Taxonomy" id="1064514"/>
    <lineage>
        <taxon>Bacteria</taxon>
        <taxon>Pseudomonadati</taxon>
        <taxon>Pseudomonadota</taxon>
        <taxon>Gammaproteobacteria</taxon>
        <taxon>Chromatiales</taxon>
        <taxon>Chromatiaceae</taxon>
        <taxon>Lamprobacter</taxon>
    </lineage>
</organism>
<proteinExistence type="predicted"/>
<feature type="transmembrane region" description="Helical" evidence="1">
    <location>
        <begin position="148"/>
        <end position="169"/>
    </location>
</feature>
<evidence type="ECO:0000256" key="1">
    <source>
        <dbReference type="SAM" id="Phobius"/>
    </source>
</evidence>
<evidence type="ECO:0000313" key="3">
    <source>
        <dbReference type="Proteomes" id="UP001138768"/>
    </source>
</evidence>
<dbReference type="InterPro" id="IPR019634">
    <property type="entry name" value="Uncharacterised_Ycf49"/>
</dbReference>
<dbReference type="Pfam" id="PF10693">
    <property type="entry name" value="DUF2499"/>
    <property type="match status" value="1"/>
</dbReference>
<feature type="transmembrane region" description="Helical" evidence="1">
    <location>
        <begin position="55"/>
        <end position="75"/>
    </location>
</feature>
<protein>
    <submittedName>
        <fullName evidence="2">Uncharacterized protein</fullName>
    </submittedName>
</protein>
<keyword evidence="3" id="KW-1185">Reference proteome</keyword>
<dbReference type="PANTHER" id="PTHR35473">
    <property type="entry name" value="1-ACYL-SN-GLYCEROL-3-PHOSPHATE ACYLTRANSFERASE"/>
    <property type="match status" value="1"/>
</dbReference>
<sequence length="187" mass="20101">MIPHLLAGLAVLGFHLSGDQADGLIALSRLLTFVGSLSLLSATLLLLPEGRFPRGGAAAVVMLLGLPWGLLQWSFGEAGAIALLPAANLAYLGFLVMLLVLYRQDRALFSALTVFGFWFLLVFVAVTITTTRIATLRLVLPSLSHADLLHGASESLLSVSNFLIAFGVYRRLQATRVRPSEPACWSK</sequence>
<keyword evidence="1" id="KW-0472">Membrane</keyword>
<comment type="caution">
    <text evidence="2">The sequence shown here is derived from an EMBL/GenBank/DDBJ whole genome shotgun (WGS) entry which is preliminary data.</text>
</comment>
<feature type="transmembrane region" description="Helical" evidence="1">
    <location>
        <begin position="108"/>
        <end position="128"/>
    </location>
</feature>
<dbReference type="EMBL" id="NRRY01000060">
    <property type="protein sequence ID" value="MBK1621164.1"/>
    <property type="molecule type" value="Genomic_DNA"/>
</dbReference>
<gene>
    <name evidence="2" type="ORF">CKO42_22645</name>
</gene>
<dbReference type="Pfam" id="PF12159">
    <property type="entry name" value="DUF3593"/>
    <property type="match status" value="1"/>
</dbReference>
<evidence type="ECO:0000313" key="2">
    <source>
        <dbReference type="EMBL" id="MBK1621164.1"/>
    </source>
</evidence>
<keyword evidence="1" id="KW-1133">Transmembrane helix</keyword>
<feature type="transmembrane region" description="Helical" evidence="1">
    <location>
        <begin position="81"/>
        <end position="101"/>
    </location>
</feature>
<name>A0A9X1B6H5_9GAMM</name>
<dbReference type="RefSeq" id="WP_200249410.1">
    <property type="nucleotide sequence ID" value="NZ_NRRY01000060.1"/>
</dbReference>
<keyword evidence="1" id="KW-0812">Transmembrane</keyword>
<dbReference type="AlphaFoldDB" id="A0A9X1B6H5"/>
<reference evidence="2 3" key="1">
    <citation type="journal article" date="2020" name="Microorganisms">
        <title>Osmotic Adaptation and Compatible Solute Biosynthesis of Phototrophic Bacteria as Revealed from Genome Analyses.</title>
        <authorList>
            <person name="Imhoff J.F."/>
            <person name="Rahn T."/>
            <person name="Kunzel S."/>
            <person name="Keller A."/>
            <person name="Neulinger S.C."/>
        </authorList>
    </citation>
    <scope>NUCLEOTIDE SEQUENCE [LARGE SCALE GENOMIC DNA]</scope>
    <source>
        <strain evidence="2 3">DSM 25653</strain>
    </source>
</reference>
<dbReference type="Proteomes" id="UP001138768">
    <property type="component" value="Unassembled WGS sequence"/>
</dbReference>
<accession>A0A9X1B6H5</accession>
<dbReference type="InterPro" id="IPR021995">
    <property type="entry name" value="DUF3593"/>
</dbReference>